<feature type="compositionally biased region" description="Low complexity" evidence="1">
    <location>
        <begin position="72"/>
        <end position="96"/>
    </location>
</feature>
<proteinExistence type="predicted"/>
<organism evidence="2 3">
    <name type="scientific">Coniophora puteana (strain RWD-64-598)</name>
    <name type="common">Brown rot fungus</name>
    <dbReference type="NCBI Taxonomy" id="741705"/>
    <lineage>
        <taxon>Eukaryota</taxon>
        <taxon>Fungi</taxon>
        <taxon>Dikarya</taxon>
        <taxon>Basidiomycota</taxon>
        <taxon>Agaricomycotina</taxon>
        <taxon>Agaricomycetes</taxon>
        <taxon>Agaricomycetidae</taxon>
        <taxon>Boletales</taxon>
        <taxon>Coniophorineae</taxon>
        <taxon>Coniophoraceae</taxon>
        <taxon>Coniophora</taxon>
    </lineage>
</organism>
<dbReference type="KEGG" id="cput:CONPUDRAFT_159462"/>
<dbReference type="RefSeq" id="XP_007774734.1">
    <property type="nucleotide sequence ID" value="XM_007776544.1"/>
</dbReference>
<dbReference type="EMBL" id="JH711589">
    <property type="protein sequence ID" value="EIW75337.1"/>
    <property type="molecule type" value="Genomic_DNA"/>
</dbReference>
<dbReference type="AlphaFoldDB" id="A0A5M3M8H1"/>
<evidence type="ECO:0000313" key="2">
    <source>
        <dbReference type="EMBL" id="EIW75337.1"/>
    </source>
</evidence>
<keyword evidence="3" id="KW-1185">Reference proteome</keyword>
<comment type="caution">
    <text evidence="2">The sequence shown here is derived from an EMBL/GenBank/DDBJ whole genome shotgun (WGS) entry which is preliminary data.</text>
</comment>
<dbReference type="GeneID" id="19204091"/>
<dbReference type="Proteomes" id="UP000053558">
    <property type="component" value="Unassembled WGS sequence"/>
</dbReference>
<reference evidence="3" key="1">
    <citation type="journal article" date="2012" name="Science">
        <title>The Paleozoic origin of enzymatic lignin decomposition reconstructed from 31 fungal genomes.</title>
        <authorList>
            <person name="Floudas D."/>
            <person name="Binder M."/>
            <person name="Riley R."/>
            <person name="Barry K."/>
            <person name="Blanchette R.A."/>
            <person name="Henrissat B."/>
            <person name="Martinez A.T."/>
            <person name="Otillar R."/>
            <person name="Spatafora J.W."/>
            <person name="Yadav J.S."/>
            <person name="Aerts A."/>
            <person name="Benoit I."/>
            <person name="Boyd A."/>
            <person name="Carlson A."/>
            <person name="Copeland A."/>
            <person name="Coutinho P.M."/>
            <person name="de Vries R.P."/>
            <person name="Ferreira P."/>
            <person name="Findley K."/>
            <person name="Foster B."/>
            <person name="Gaskell J."/>
            <person name="Glotzer D."/>
            <person name="Gorecki P."/>
            <person name="Heitman J."/>
            <person name="Hesse C."/>
            <person name="Hori C."/>
            <person name="Igarashi K."/>
            <person name="Jurgens J.A."/>
            <person name="Kallen N."/>
            <person name="Kersten P."/>
            <person name="Kohler A."/>
            <person name="Kuees U."/>
            <person name="Kumar T.K.A."/>
            <person name="Kuo A."/>
            <person name="LaButti K."/>
            <person name="Larrondo L.F."/>
            <person name="Lindquist E."/>
            <person name="Ling A."/>
            <person name="Lombard V."/>
            <person name="Lucas S."/>
            <person name="Lundell T."/>
            <person name="Martin R."/>
            <person name="McLaughlin D.J."/>
            <person name="Morgenstern I."/>
            <person name="Morin E."/>
            <person name="Murat C."/>
            <person name="Nagy L.G."/>
            <person name="Nolan M."/>
            <person name="Ohm R.A."/>
            <person name="Patyshakuliyeva A."/>
            <person name="Rokas A."/>
            <person name="Ruiz-Duenas F.J."/>
            <person name="Sabat G."/>
            <person name="Salamov A."/>
            <person name="Samejima M."/>
            <person name="Schmutz J."/>
            <person name="Slot J.C."/>
            <person name="St John F."/>
            <person name="Stenlid J."/>
            <person name="Sun H."/>
            <person name="Sun S."/>
            <person name="Syed K."/>
            <person name="Tsang A."/>
            <person name="Wiebenga A."/>
            <person name="Young D."/>
            <person name="Pisabarro A."/>
            <person name="Eastwood D.C."/>
            <person name="Martin F."/>
            <person name="Cullen D."/>
            <person name="Grigoriev I.V."/>
            <person name="Hibbett D.S."/>
        </authorList>
    </citation>
    <scope>NUCLEOTIDE SEQUENCE [LARGE SCALE GENOMIC DNA]</scope>
    <source>
        <strain evidence="3">RWD-64-598 SS2</strain>
    </source>
</reference>
<feature type="region of interest" description="Disordered" evidence="1">
    <location>
        <begin position="61"/>
        <end position="96"/>
    </location>
</feature>
<evidence type="ECO:0000256" key="1">
    <source>
        <dbReference type="SAM" id="MobiDB-lite"/>
    </source>
</evidence>
<evidence type="ECO:0000313" key="3">
    <source>
        <dbReference type="Proteomes" id="UP000053558"/>
    </source>
</evidence>
<name>A0A5M3M8H1_CONPW</name>
<accession>A0A5M3M8H1</accession>
<sequence length="220" mass="24268">MYQEPPYTQIDWHAEAEGLHEALERIGQERDQALRQRDAEASRADGLQQCLSAMTQALASGNVSPAVPPTEAPAGGASASAPAPQSQQLPPLPELSEGMDSISLLDYANPFTRLTFDDYKAVEDSWTKASWEKAESVHREKAALLHDPKMNKQGRARQLSGINVNELFLMNKMGEPINGLQQKETHEAIQGIFELLLGEVKTEGCWNSVDEEWEKTLANA</sequence>
<protein>
    <submittedName>
        <fullName evidence="2">Uncharacterized protein</fullName>
    </submittedName>
</protein>
<gene>
    <name evidence="2" type="ORF">CONPUDRAFT_159462</name>
</gene>